<dbReference type="Gene3D" id="3.30.950.10">
    <property type="entry name" value="Methyltransferase, Cobalt-precorrin-4 Transmethylase, Domain 2"/>
    <property type="match status" value="1"/>
</dbReference>
<keyword evidence="2" id="KW-0169">Cobalamin biosynthesis</keyword>
<dbReference type="InterPro" id="IPR014777">
    <property type="entry name" value="4pyrrole_Mease_sub1"/>
</dbReference>
<evidence type="ECO:0000313" key="8">
    <source>
        <dbReference type="Proteomes" id="UP000027946"/>
    </source>
</evidence>
<dbReference type="UniPathway" id="UPA00148"/>
<keyword evidence="4 7" id="KW-0808">Transferase</keyword>
<dbReference type="OrthoDB" id="9772960at2"/>
<protein>
    <submittedName>
        <fullName evidence="7">Cobalt-precorrin-3B C(17)-methyltransferase CbiH</fullName>
        <ecNumber evidence="7">2.1.1.-</ecNumber>
    </submittedName>
</protein>
<keyword evidence="8" id="KW-1185">Reference proteome</keyword>
<dbReference type="EMBL" id="JJMM01000002">
    <property type="protein sequence ID" value="KDR96518.1"/>
    <property type="molecule type" value="Genomic_DNA"/>
</dbReference>
<keyword evidence="3 7" id="KW-0489">Methyltransferase</keyword>
<evidence type="ECO:0000256" key="4">
    <source>
        <dbReference type="ARBA" id="ARBA00022679"/>
    </source>
</evidence>
<dbReference type="STRING" id="1121324.CLIT_2c01240"/>
<dbReference type="InterPro" id="IPR006363">
    <property type="entry name" value="Cbl_synth_CobJ/CibH_dom"/>
</dbReference>
<dbReference type="GO" id="GO:0032259">
    <property type="term" value="P:methylation"/>
    <property type="evidence" value="ECO:0007669"/>
    <property type="project" value="UniProtKB-KW"/>
</dbReference>
<comment type="pathway">
    <text evidence="1">Cofactor biosynthesis; adenosylcobalamin biosynthesis.</text>
</comment>
<evidence type="ECO:0000256" key="1">
    <source>
        <dbReference type="ARBA" id="ARBA00004953"/>
    </source>
</evidence>
<organism evidence="7 8">
    <name type="scientific">Peptoclostridium litorale DSM 5388</name>
    <dbReference type="NCBI Taxonomy" id="1121324"/>
    <lineage>
        <taxon>Bacteria</taxon>
        <taxon>Bacillati</taxon>
        <taxon>Bacillota</taxon>
        <taxon>Clostridia</taxon>
        <taxon>Peptostreptococcales</taxon>
        <taxon>Peptoclostridiaceae</taxon>
        <taxon>Peptoclostridium</taxon>
    </lineage>
</organism>
<comment type="caution">
    <text evidence="7">The sequence shown here is derived from an EMBL/GenBank/DDBJ whole genome shotgun (WGS) entry which is preliminary data.</text>
</comment>
<dbReference type="Gene3D" id="3.40.1010.10">
    <property type="entry name" value="Cobalt-precorrin-4 Transmethylase, Domain 1"/>
    <property type="match status" value="1"/>
</dbReference>
<dbReference type="Pfam" id="PF00590">
    <property type="entry name" value="TP_methylase"/>
    <property type="match status" value="1"/>
</dbReference>
<dbReference type="PANTHER" id="PTHR47036:SF1">
    <property type="entry name" value="COBALT-FACTOR III C(17)-METHYLTRANSFERASE-RELATED"/>
    <property type="match status" value="1"/>
</dbReference>
<evidence type="ECO:0000256" key="3">
    <source>
        <dbReference type="ARBA" id="ARBA00022603"/>
    </source>
</evidence>
<proteinExistence type="predicted"/>
<dbReference type="InterPro" id="IPR000878">
    <property type="entry name" value="4pyrrol_Mease"/>
</dbReference>
<keyword evidence="5" id="KW-0949">S-adenosyl-L-methionine</keyword>
<dbReference type="GO" id="GO:0008168">
    <property type="term" value="F:methyltransferase activity"/>
    <property type="evidence" value="ECO:0007669"/>
    <property type="project" value="UniProtKB-KW"/>
</dbReference>
<reference evidence="7 8" key="1">
    <citation type="submission" date="2014-03" db="EMBL/GenBank/DDBJ databases">
        <title>Genome sequence of Clostridium litorale W6, DSM 5388.</title>
        <authorList>
            <person name="Poehlein A."/>
            <person name="Jagirdar A."/>
            <person name="Khonsari B."/>
            <person name="Chibani C.M."/>
            <person name="Gutierrez Gutierrez D.A."/>
            <person name="Davydova E."/>
            <person name="Alghaithi H.S."/>
            <person name="Nair K.P."/>
            <person name="Dhamotharan K."/>
            <person name="Chandran L."/>
            <person name="G W."/>
            <person name="Daniel R."/>
        </authorList>
    </citation>
    <scope>NUCLEOTIDE SEQUENCE [LARGE SCALE GENOMIC DNA]</scope>
    <source>
        <strain evidence="7 8">W6</strain>
    </source>
</reference>
<dbReference type="InterPro" id="IPR014776">
    <property type="entry name" value="4pyrrole_Mease_sub2"/>
</dbReference>
<name>A0A069RI95_PEPLI</name>
<sequence>MKAYGKVYIVGIGPGGMDHMTPAASKAIGDSSCIVGYKTYIDMLGNIGEGKEVLSSGMKKEVDRCQKVIELAMEGNTVSLVSSGDCGVYGMAGIMIQLIQESGEDIEFEVVPGVTAANSAAACLGAPIMHDYVTISLSDLLTDWELIKKRIHCAGMGDFVTCIYNPKSKGRQTQIEEARDILLQYKSTGTPVGIVRNAKRDGQQTVVTTLEEMLEHDIDMMSTVIVGNSTSYIKDGVIVTPRGYRI</sequence>
<dbReference type="AlphaFoldDB" id="A0A069RI95"/>
<dbReference type="CDD" id="cd11646">
    <property type="entry name" value="Precorrin_3B_C17_MT"/>
    <property type="match status" value="1"/>
</dbReference>
<evidence type="ECO:0000259" key="6">
    <source>
        <dbReference type="Pfam" id="PF00590"/>
    </source>
</evidence>
<dbReference type="eggNOG" id="COG1010">
    <property type="taxonomic scope" value="Bacteria"/>
</dbReference>
<evidence type="ECO:0000256" key="5">
    <source>
        <dbReference type="ARBA" id="ARBA00022691"/>
    </source>
</evidence>
<dbReference type="PANTHER" id="PTHR47036">
    <property type="entry name" value="COBALT-FACTOR III C(17)-METHYLTRANSFERASE-RELATED"/>
    <property type="match status" value="1"/>
</dbReference>
<dbReference type="RefSeq" id="WP_143182365.1">
    <property type="nucleotide sequence ID" value="NZ_FSRH01000001.1"/>
</dbReference>
<dbReference type="EC" id="2.1.1.-" evidence="7"/>
<dbReference type="SUPFAM" id="SSF53790">
    <property type="entry name" value="Tetrapyrrole methylase"/>
    <property type="match status" value="1"/>
</dbReference>
<dbReference type="NCBIfam" id="TIGR01466">
    <property type="entry name" value="cobJ_cbiH"/>
    <property type="match status" value="1"/>
</dbReference>
<dbReference type="InterPro" id="IPR051810">
    <property type="entry name" value="Precorrin_MeTrfase"/>
</dbReference>
<dbReference type="GO" id="GO:0009236">
    <property type="term" value="P:cobalamin biosynthetic process"/>
    <property type="evidence" value="ECO:0007669"/>
    <property type="project" value="UniProtKB-UniPathway"/>
</dbReference>
<evidence type="ECO:0000256" key="2">
    <source>
        <dbReference type="ARBA" id="ARBA00022573"/>
    </source>
</evidence>
<accession>A0A069RI95</accession>
<dbReference type="InterPro" id="IPR035996">
    <property type="entry name" value="4pyrrol_Methylase_sf"/>
</dbReference>
<feature type="domain" description="Tetrapyrrole methylase" evidence="6">
    <location>
        <begin position="6"/>
        <end position="213"/>
    </location>
</feature>
<gene>
    <name evidence="7" type="primary">cbiH</name>
    <name evidence="7" type="ORF">CLIT_2c01240</name>
</gene>
<evidence type="ECO:0000313" key="7">
    <source>
        <dbReference type="EMBL" id="KDR96518.1"/>
    </source>
</evidence>
<dbReference type="Proteomes" id="UP000027946">
    <property type="component" value="Unassembled WGS sequence"/>
</dbReference>